<dbReference type="GO" id="GO:0000785">
    <property type="term" value="C:chromatin"/>
    <property type="evidence" value="ECO:0007669"/>
    <property type="project" value="TreeGrafter"/>
</dbReference>
<evidence type="ECO:0000256" key="1">
    <source>
        <dbReference type="ARBA" id="ARBA00004123"/>
    </source>
</evidence>
<dbReference type="CTD" id="37781"/>
<evidence type="ECO:0000256" key="7">
    <source>
        <dbReference type="ARBA" id="ARBA00022884"/>
    </source>
</evidence>
<keyword evidence="6" id="KW-0677">Repeat</keyword>
<dbReference type="FunFam" id="3.30.70.330:FF:000098">
    <property type="entry name" value="TAR DNA-binding protein 43"/>
    <property type="match status" value="1"/>
</dbReference>
<dbReference type="GO" id="GO:0003690">
    <property type="term" value="F:double-stranded DNA binding"/>
    <property type="evidence" value="ECO:0007669"/>
    <property type="project" value="UniProtKB-ARBA"/>
</dbReference>
<proteinExistence type="predicted"/>
<keyword evidence="13" id="KW-0539">Nucleus</keyword>
<dbReference type="RefSeq" id="XP_034104761.1">
    <property type="nucleotide sequence ID" value="XM_034248870.2"/>
</dbReference>
<dbReference type="GO" id="GO:0005739">
    <property type="term" value="C:mitochondrion"/>
    <property type="evidence" value="ECO:0007669"/>
    <property type="project" value="UniProtKB-SubCell"/>
</dbReference>
<keyword evidence="7 14" id="KW-0694">RNA-binding</keyword>
<evidence type="ECO:0000256" key="12">
    <source>
        <dbReference type="ARBA" id="ARBA00023187"/>
    </source>
</evidence>
<dbReference type="SUPFAM" id="SSF54928">
    <property type="entry name" value="RNA-binding domain, RBD"/>
    <property type="match status" value="1"/>
</dbReference>
<gene>
    <name evidence="18" type="primary">LOC117568314</name>
</gene>
<evidence type="ECO:0000256" key="9">
    <source>
        <dbReference type="ARBA" id="ARBA00023125"/>
    </source>
</evidence>
<organism evidence="17 18">
    <name type="scientific">Drosophila albomicans</name>
    <name type="common">Fruit fly</name>
    <dbReference type="NCBI Taxonomy" id="7291"/>
    <lineage>
        <taxon>Eukaryota</taxon>
        <taxon>Metazoa</taxon>
        <taxon>Ecdysozoa</taxon>
        <taxon>Arthropoda</taxon>
        <taxon>Hexapoda</taxon>
        <taxon>Insecta</taxon>
        <taxon>Pterygota</taxon>
        <taxon>Neoptera</taxon>
        <taxon>Endopterygota</taxon>
        <taxon>Diptera</taxon>
        <taxon>Brachycera</taxon>
        <taxon>Muscomorpha</taxon>
        <taxon>Ephydroidea</taxon>
        <taxon>Drosophilidae</taxon>
        <taxon>Drosophila</taxon>
    </lineage>
</organism>
<evidence type="ECO:0000256" key="11">
    <source>
        <dbReference type="ARBA" id="ARBA00023163"/>
    </source>
</evidence>
<dbReference type="GO" id="GO:0005654">
    <property type="term" value="C:nucleoplasm"/>
    <property type="evidence" value="ECO:0007669"/>
    <property type="project" value="TreeGrafter"/>
</dbReference>
<dbReference type="AlphaFoldDB" id="A0A6P8WM66"/>
<dbReference type="Pfam" id="PF18694">
    <property type="entry name" value="TDP-43_N"/>
    <property type="match status" value="1"/>
</dbReference>
<evidence type="ECO:0000256" key="14">
    <source>
        <dbReference type="PROSITE-ProRule" id="PRU00176"/>
    </source>
</evidence>
<evidence type="ECO:0000256" key="3">
    <source>
        <dbReference type="ARBA" id="ARBA00018889"/>
    </source>
</evidence>
<dbReference type="Gene3D" id="3.30.70.330">
    <property type="match status" value="2"/>
</dbReference>
<feature type="compositionally biased region" description="Polar residues" evidence="15">
    <location>
        <begin position="342"/>
        <end position="383"/>
    </location>
</feature>
<feature type="compositionally biased region" description="Low complexity" evidence="15">
    <location>
        <begin position="387"/>
        <end position="400"/>
    </location>
</feature>
<feature type="region of interest" description="Disordered" evidence="15">
    <location>
        <begin position="342"/>
        <end position="407"/>
    </location>
</feature>
<keyword evidence="8" id="KW-0805">Transcription regulation</keyword>
<comment type="subcellular location">
    <subcellularLocation>
        <location evidence="2">Mitochondrion</location>
    </subcellularLocation>
    <subcellularLocation>
        <location evidence="1">Nucleus</location>
    </subcellularLocation>
</comment>
<dbReference type="GO" id="GO:0003723">
    <property type="term" value="F:RNA binding"/>
    <property type="evidence" value="ECO:0007669"/>
    <property type="project" value="UniProtKB-UniRule"/>
</dbReference>
<feature type="domain" description="RRM" evidence="16">
    <location>
        <begin position="218"/>
        <end position="289"/>
    </location>
</feature>
<evidence type="ECO:0000313" key="17">
    <source>
        <dbReference type="Proteomes" id="UP000515160"/>
    </source>
</evidence>
<keyword evidence="5" id="KW-0507">mRNA processing</keyword>
<dbReference type="InterPro" id="IPR041105">
    <property type="entry name" value="TDP-43_N"/>
</dbReference>
<keyword evidence="4" id="KW-0678">Repressor</keyword>
<evidence type="ECO:0000256" key="2">
    <source>
        <dbReference type="ARBA" id="ARBA00004173"/>
    </source>
</evidence>
<evidence type="ECO:0000256" key="5">
    <source>
        <dbReference type="ARBA" id="ARBA00022664"/>
    </source>
</evidence>
<keyword evidence="17" id="KW-1185">Reference proteome</keyword>
<dbReference type="InterPro" id="IPR012677">
    <property type="entry name" value="Nucleotide-bd_a/b_plait_sf"/>
</dbReference>
<keyword evidence="10" id="KW-0496">Mitochondrion</keyword>
<sequence length="407" mass="45158">MDFVQVSEEEGDEPIELPAEEDGTLLLSTLQAQFPGSCGLKYRNIDTQAVRGVRSNEGRLFPPSAESGWGEDIYFCVFPKGIPNFRSSDATEIIDSAAYRPILPPVENKRKSDDNLENSTAKTKRIETRLRCTDLIVLGLAWKTTEDSLREYFETYGEVLMAQIKKDVKSGQSKGFGFVRFGSYEAQMRVLSNRHLIDGRWCEVKVPNSKGMGHQVPCKVFVGRCTEDINSDDLRDYFSKFGEVTDVFIPRPFRAFSFVTFLDPDVAQSLCGEDHIIKGVSVHVSNAAPKAEQNRSHQGQNYSYNAGNNFGMHSYHQGNHMNSGRSGHHRVTSQGGNFLSWMAQNSGHSNCNMNNSGRNKGSNNQNSSGMNKGDNSSNDQQNGCPPGNSWSNQSSGSQNSVDKSNFL</sequence>
<dbReference type="OrthoDB" id="2020831at2759"/>
<dbReference type="CDD" id="cd12321">
    <property type="entry name" value="RRM1_TDP43"/>
    <property type="match status" value="1"/>
</dbReference>
<dbReference type="InterPro" id="IPR000504">
    <property type="entry name" value="RRM_dom"/>
</dbReference>
<evidence type="ECO:0000259" key="16">
    <source>
        <dbReference type="PROSITE" id="PS50102"/>
    </source>
</evidence>
<feature type="domain" description="RRM" evidence="16">
    <location>
        <begin position="133"/>
        <end position="209"/>
    </location>
</feature>
<keyword evidence="9 18" id="KW-0238">DNA-binding</keyword>
<dbReference type="GO" id="GO:0008380">
    <property type="term" value="P:RNA splicing"/>
    <property type="evidence" value="ECO:0007669"/>
    <property type="project" value="UniProtKB-KW"/>
</dbReference>
<dbReference type="PANTHER" id="PTHR48033:SF9">
    <property type="entry name" value="TAR DNA-BINDING PROTEIN 43"/>
    <property type="match status" value="1"/>
</dbReference>
<dbReference type="Proteomes" id="UP000515160">
    <property type="component" value="Chromosome 3"/>
</dbReference>
<dbReference type="InterPro" id="IPR035979">
    <property type="entry name" value="RBD_domain_sf"/>
</dbReference>
<feature type="compositionally biased region" description="Polar residues" evidence="15">
    <location>
        <begin position="296"/>
        <end position="307"/>
    </location>
</feature>
<dbReference type="PANTHER" id="PTHR48033">
    <property type="entry name" value="RNA-BINDING (RRM/RBD/RNP MOTIFS) FAMILY PROTEIN"/>
    <property type="match status" value="1"/>
</dbReference>
<dbReference type="Pfam" id="PF00076">
    <property type="entry name" value="RRM_1"/>
    <property type="match status" value="2"/>
</dbReference>
<keyword evidence="12" id="KW-0508">mRNA splicing</keyword>
<dbReference type="GO" id="GO:0006397">
    <property type="term" value="P:mRNA processing"/>
    <property type="evidence" value="ECO:0007669"/>
    <property type="project" value="UniProtKB-KW"/>
</dbReference>
<dbReference type="GO" id="GO:0010468">
    <property type="term" value="P:regulation of gene expression"/>
    <property type="evidence" value="ECO:0007669"/>
    <property type="project" value="TreeGrafter"/>
</dbReference>
<dbReference type="PROSITE" id="PS50102">
    <property type="entry name" value="RRM"/>
    <property type="match status" value="2"/>
</dbReference>
<keyword evidence="11" id="KW-0804">Transcription</keyword>
<dbReference type="CDD" id="cd19609">
    <property type="entry name" value="NTD_TDP-43"/>
    <property type="match status" value="1"/>
</dbReference>
<evidence type="ECO:0000256" key="10">
    <source>
        <dbReference type="ARBA" id="ARBA00023128"/>
    </source>
</evidence>
<dbReference type="SMART" id="SM00360">
    <property type="entry name" value="RRM"/>
    <property type="match status" value="2"/>
</dbReference>
<dbReference type="CDD" id="cd12322">
    <property type="entry name" value="RRM2_TDP43"/>
    <property type="match status" value="1"/>
</dbReference>
<evidence type="ECO:0000256" key="8">
    <source>
        <dbReference type="ARBA" id="ARBA00023015"/>
    </source>
</evidence>
<name>A0A6P8WM66_DROAB</name>
<evidence type="ECO:0000313" key="18">
    <source>
        <dbReference type="RefSeq" id="XP_034104761.1"/>
    </source>
</evidence>
<accession>A0A6P8WM66</accession>
<dbReference type="GeneID" id="117568314"/>
<feature type="region of interest" description="Disordered" evidence="15">
    <location>
        <begin position="288"/>
        <end position="307"/>
    </location>
</feature>
<evidence type="ECO:0000256" key="6">
    <source>
        <dbReference type="ARBA" id="ARBA00022737"/>
    </source>
</evidence>
<evidence type="ECO:0000256" key="15">
    <source>
        <dbReference type="SAM" id="MobiDB-lite"/>
    </source>
</evidence>
<evidence type="ECO:0000256" key="4">
    <source>
        <dbReference type="ARBA" id="ARBA00022491"/>
    </source>
</evidence>
<protein>
    <recommendedName>
        <fullName evidence="3">TAR DNA-binding protein 43</fullName>
    </recommendedName>
</protein>
<dbReference type="FunFam" id="3.30.70.330:FF:000107">
    <property type="entry name" value="TAR DNA-binding protein 43"/>
    <property type="match status" value="1"/>
</dbReference>
<evidence type="ECO:0000256" key="13">
    <source>
        <dbReference type="ARBA" id="ARBA00023242"/>
    </source>
</evidence>
<reference evidence="18" key="1">
    <citation type="submission" date="2025-08" db="UniProtKB">
        <authorList>
            <consortium name="RefSeq"/>
        </authorList>
    </citation>
    <scope>IDENTIFICATION</scope>
    <source>
        <strain evidence="18">15112-1751.03</strain>
        <tissue evidence="18">Whole Adult</tissue>
    </source>
</reference>